<reference evidence="2 3" key="1">
    <citation type="submission" date="2017-06" db="EMBL/GenBank/DDBJ databases">
        <title>Sequencing and comparative analysis of myxobacterial genomes.</title>
        <authorList>
            <person name="Rupp O."/>
            <person name="Goesmann A."/>
            <person name="Sogaard-Andersen L."/>
        </authorList>
    </citation>
    <scope>NUCLEOTIDE SEQUENCE [LARGE SCALE GENOMIC DNA]</scope>
    <source>
        <strain evidence="2 3">DSM 52655</strain>
    </source>
</reference>
<dbReference type="KEGG" id="cfus:CYFUS_005816"/>
<keyword evidence="1" id="KW-1133">Transmembrane helix</keyword>
<proteinExistence type="predicted"/>
<feature type="transmembrane region" description="Helical" evidence="1">
    <location>
        <begin position="73"/>
        <end position="91"/>
    </location>
</feature>
<keyword evidence="1" id="KW-0472">Membrane</keyword>
<keyword evidence="1" id="KW-0812">Transmembrane</keyword>
<evidence type="ECO:0000313" key="3">
    <source>
        <dbReference type="Proteomes" id="UP000217257"/>
    </source>
</evidence>
<organism evidence="2 3">
    <name type="scientific">Cystobacter fuscus</name>
    <dbReference type="NCBI Taxonomy" id="43"/>
    <lineage>
        <taxon>Bacteria</taxon>
        <taxon>Pseudomonadati</taxon>
        <taxon>Myxococcota</taxon>
        <taxon>Myxococcia</taxon>
        <taxon>Myxococcales</taxon>
        <taxon>Cystobacterineae</taxon>
        <taxon>Archangiaceae</taxon>
        <taxon>Cystobacter</taxon>
    </lineage>
</organism>
<dbReference type="EMBL" id="CP022098">
    <property type="protein sequence ID" value="ATB40367.1"/>
    <property type="molecule type" value="Genomic_DNA"/>
</dbReference>
<name>A0A250JA46_9BACT</name>
<dbReference type="Proteomes" id="UP000217257">
    <property type="component" value="Chromosome"/>
</dbReference>
<gene>
    <name evidence="2" type="ORF">CYFUS_005816</name>
</gene>
<dbReference type="RefSeq" id="WP_095988248.1">
    <property type="nucleotide sequence ID" value="NZ_CP022098.1"/>
</dbReference>
<evidence type="ECO:0000313" key="2">
    <source>
        <dbReference type="EMBL" id="ATB40367.1"/>
    </source>
</evidence>
<dbReference type="AlphaFoldDB" id="A0A250JA46"/>
<evidence type="ECO:0000256" key="1">
    <source>
        <dbReference type="SAM" id="Phobius"/>
    </source>
</evidence>
<sequence>MNGHDDEAWIQSMLQRRPPSELSDGGFQHRVLQRLPPRERPVRRMIALGATWGVTATFSLLSWDAGMFSSSGMVSPAVPFSLGTALLWYVVDALR</sequence>
<accession>A0A250JA46</accession>
<protein>
    <submittedName>
        <fullName evidence="2">Uncharacterized protein</fullName>
    </submittedName>
</protein>
<feature type="transmembrane region" description="Helical" evidence="1">
    <location>
        <begin position="42"/>
        <end position="61"/>
    </location>
</feature>